<keyword evidence="6 11" id="KW-0808">Transferase</keyword>
<evidence type="ECO:0000313" key="15">
    <source>
        <dbReference type="EMBL" id="HDD53468.1"/>
    </source>
</evidence>
<name>A0A7C0U6R5_9BACT</name>
<dbReference type="PROSITE" id="PS00606">
    <property type="entry name" value="KS3_1"/>
    <property type="match status" value="1"/>
</dbReference>
<feature type="domain" description="Ketosynthase family 3 (KS3)" evidence="14">
    <location>
        <begin position="4"/>
        <end position="412"/>
    </location>
</feature>
<dbReference type="InterPro" id="IPR014031">
    <property type="entry name" value="Ketoacyl_synth_C"/>
</dbReference>
<dbReference type="InterPro" id="IPR020841">
    <property type="entry name" value="PKS_Beta-ketoAc_synthase_dom"/>
</dbReference>
<organism evidence="15">
    <name type="scientific">Thermosulfidibacter takaii</name>
    <dbReference type="NCBI Taxonomy" id="412593"/>
    <lineage>
        <taxon>Bacteria</taxon>
        <taxon>Pseudomonadati</taxon>
        <taxon>Thermosulfidibacterota</taxon>
        <taxon>Thermosulfidibacteria</taxon>
        <taxon>Thermosulfidibacterales</taxon>
        <taxon>Thermosulfidibacteraceae</taxon>
    </lineage>
</organism>
<comment type="catalytic activity">
    <reaction evidence="11">
        <text>(9Z)-hexadecenoyl-[ACP] + malonyl-[ACP] + H(+) = 3-oxo-(11Z)-octadecenoyl-[ACP] + holo-[ACP] + CO2</text>
        <dbReference type="Rhea" id="RHEA:55040"/>
        <dbReference type="Rhea" id="RHEA-COMP:9623"/>
        <dbReference type="Rhea" id="RHEA-COMP:9685"/>
        <dbReference type="Rhea" id="RHEA-COMP:10800"/>
        <dbReference type="Rhea" id="RHEA-COMP:14074"/>
        <dbReference type="ChEBI" id="CHEBI:15378"/>
        <dbReference type="ChEBI" id="CHEBI:16526"/>
        <dbReference type="ChEBI" id="CHEBI:64479"/>
        <dbReference type="ChEBI" id="CHEBI:78449"/>
        <dbReference type="ChEBI" id="CHEBI:83989"/>
        <dbReference type="ChEBI" id="CHEBI:138538"/>
        <dbReference type="EC" id="2.3.1.179"/>
    </reaction>
</comment>
<dbReference type="PANTHER" id="PTHR11712:SF336">
    <property type="entry name" value="3-OXOACYL-[ACYL-CARRIER-PROTEIN] SYNTHASE, MITOCHONDRIAL"/>
    <property type="match status" value="1"/>
</dbReference>
<feature type="active site" description="For beta-ketoacyl synthase activity" evidence="12">
    <location>
        <position position="165"/>
    </location>
</feature>
<sequence length="414" mass="44024">MEKKRRVVITGMGCVTPLANDLAGSWEAALEGKSGIGPITKFDASTFSSRIAGEVKGFEPEKYIDKKEIKRTDPFVQYALAAAIMAVEDAGLNPEEVNKDRVGVLIGSGIGGLETIERNHKQLVERGWKRISPFFVPMAVINMASSAVSIHFGFRGPSSAVVTACATGANAIGDAFKIVQRGDAEVMLAGGSEAVITPMAVGGFCVMRALSTYNEDPPRASRPFDKNRDGFVIGEGCGVVILEDMEYAKARGARVYAEVVGYGMSSDAYHITMPDPEGEGAVLCIKAALHDADIPPNEVDYINAHGTSTPLNDKTETMAIKEVFGDSAYKIPVSSTKSVTGHLLGAAGAVEAIFSIMALYTGKVPPTANYEEPDPECDLDYVTEGAREVHPRVALSNSFGFGGVNATLIFKKVE</sequence>
<dbReference type="CDD" id="cd00834">
    <property type="entry name" value="KAS_I_II"/>
    <property type="match status" value="1"/>
</dbReference>
<dbReference type="Pfam" id="PF00109">
    <property type="entry name" value="ketoacyl-synt"/>
    <property type="match status" value="1"/>
</dbReference>
<dbReference type="InterPro" id="IPR016039">
    <property type="entry name" value="Thiolase-like"/>
</dbReference>
<dbReference type="FunFam" id="3.40.47.10:FF:000009">
    <property type="entry name" value="3-oxoacyl-[acyl-carrier-protein] synthase 2"/>
    <property type="match status" value="1"/>
</dbReference>
<evidence type="ECO:0000256" key="7">
    <source>
        <dbReference type="ARBA" id="ARBA00022832"/>
    </source>
</evidence>
<dbReference type="InterPro" id="IPR018201">
    <property type="entry name" value="Ketoacyl_synth_AS"/>
</dbReference>
<evidence type="ECO:0000256" key="10">
    <source>
        <dbReference type="ARBA" id="ARBA00023315"/>
    </source>
</evidence>
<keyword evidence="8" id="KW-0443">Lipid metabolism</keyword>
<comment type="pathway">
    <text evidence="1 11">Lipid metabolism; fatty acid biosynthesis.</text>
</comment>
<dbReference type="GO" id="GO:0004315">
    <property type="term" value="F:3-oxoacyl-[acyl-carrier-protein] synthase activity"/>
    <property type="evidence" value="ECO:0007669"/>
    <property type="project" value="UniProtKB-UniRule"/>
</dbReference>
<dbReference type="GO" id="GO:0006633">
    <property type="term" value="P:fatty acid biosynthetic process"/>
    <property type="evidence" value="ECO:0007669"/>
    <property type="project" value="UniProtKB-UniRule"/>
</dbReference>
<evidence type="ECO:0000256" key="2">
    <source>
        <dbReference type="ARBA" id="ARBA00008467"/>
    </source>
</evidence>
<evidence type="ECO:0000256" key="13">
    <source>
        <dbReference type="RuleBase" id="RU003694"/>
    </source>
</evidence>
<evidence type="ECO:0000256" key="8">
    <source>
        <dbReference type="ARBA" id="ARBA00023098"/>
    </source>
</evidence>
<dbReference type="UniPathway" id="UPA00094"/>
<dbReference type="EMBL" id="DQWS01000196">
    <property type="protein sequence ID" value="HDD53468.1"/>
    <property type="molecule type" value="Genomic_DNA"/>
</dbReference>
<dbReference type="NCBIfam" id="NF005589">
    <property type="entry name" value="PRK07314.1"/>
    <property type="match status" value="1"/>
</dbReference>
<evidence type="ECO:0000256" key="11">
    <source>
        <dbReference type="PIRNR" id="PIRNR000447"/>
    </source>
</evidence>
<dbReference type="Proteomes" id="UP000885690">
    <property type="component" value="Unassembled WGS sequence"/>
</dbReference>
<dbReference type="PIRSF" id="PIRSF000447">
    <property type="entry name" value="KAS_II"/>
    <property type="match status" value="1"/>
</dbReference>
<dbReference type="PANTHER" id="PTHR11712">
    <property type="entry name" value="POLYKETIDE SYNTHASE-RELATED"/>
    <property type="match status" value="1"/>
</dbReference>
<dbReference type="Pfam" id="PF02801">
    <property type="entry name" value="Ketoacyl-synt_C"/>
    <property type="match status" value="1"/>
</dbReference>
<keyword evidence="7" id="KW-0276">Fatty acid metabolism</keyword>
<protein>
    <recommendedName>
        <fullName evidence="4 11">3-oxoacyl-[acyl-carrier-protein] synthase 2</fullName>
        <ecNumber evidence="3 11">2.3.1.179</ecNumber>
    </recommendedName>
</protein>
<comment type="catalytic activity">
    <reaction evidence="11">
        <text>a fatty acyl-[ACP] + malonyl-[ACP] + H(+) = a 3-oxoacyl-[ACP] + holo-[ACP] + CO2</text>
        <dbReference type="Rhea" id="RHEA:22836"/>
        <dbReference type="Rhea" id="RHEA-COMP:9623"/>
        <dbReference type="Rhea" id="RHEA-COMP:9685"/>
        <dbReference type="Rhea" id="RHEA-COMP:9916"/>
        <dbReference type="Rhea" id="RHEA-COMP:14125"/>
        <dbReference type="ChEBI" id="CHEBI:15378"/>
        <dbReference type="ChEBI" id="CHEBI:16526"/>
        <dbReference type="ChEBI" id="CHEBI:64479"/>
        <dbReference type="ChEBI" id="CHEBI:78449"/>
        <dbReference type="ChEBI" id="CHEBI:78776"/>
        <dbReference type="ChEBI" id="CHEBI:138651"/>
    </reaction>
</comment>
<comment type="function">
    <text evidence="11">Involved in the type II fatty acid elongation cycle. Catalyzes the elongation of a wide range of acyl-ACP by the addition of two carbons from malonyl-ACP to an acyl acceptor. Can efficiently catalyze the conversion of palmitoleoyl-ACP (cis-hexadec-9-enoyl-ACP) to cis-vaccenoyl-ACP (cis-octadec-11-enoyl-ACP), an essential step in the thermal regulation of fatty acid composition.</text>
</comment>
<keyword evidence="5 11" id="KW-0444">Lipid biosynthesis</keyword>
<evidence type="ECO:0000256" key="12">
    <source>
        <dbReference type="PIRSR" id="PIRSR000447-1"/>
    </source>
</evidence>
<comment type="similarity">
    <text evidence="2 11 13">Belongs to the thiolase-like superfamily. Beta-ketoacyl-ACP synthases family.</text>
</comment>
<comment type="caution">
    <text evidence="15">The sequence shown here is derived from an EMBL/GenBank/DDBJ whole genome shotgun (WGS) entry which is preliminary data.</text>
</comment>
<dbReference type="InterPro" id="IPR017568">
    <property type="entry name" value="3-oxoacyl-ACP_synth-2"/>
</dbReference>
<accession>A0A7C0U6R5</accession>
<evidence type="ECO:0000256" key="9">
    <source>
        <dbReference type="ARBA" id="ARBA00023160"/>
    </source>
</evidence>
<dbReference type="InterPro" id="IPR014030">
    <property type="entry name" value="Ketoacyl_synth_N"/>
</dbReference>
<dbReference type="NCBIfam" id="TIGR03150">
    <property type="entry name" value="fabF"/>
    <property type="match status" value="1"/>
</dbReference>
<keyword evidence="10 11" id="KW-0012">Acyltransferase</keyword>
<dbReference type="EC" id="2.3.1.179" evidence="3 11"/>
<dbReference type="SMART" id="SM00825">
    <property type="entry name" value="PKS_KS"/>
    <property type="match status" value="1"/>
</dbReference>
<evidence type="ECO:0000256" key="5">
    <source>
        <dbReference type="ARBA" id="ARBA00022516"/>
    </source>
</evidence>
<evidence type="ECO:0000256" key="6">
    <source>
        <dbReference type="ARBA" id="ARBA00022679"/>
    </source>
</evidence>
<dbReference type="GO" id="GO:0005829">
    <property type="term" value="C:cytosol"/>
    <property type="evidence" value="ECO:0007669"/>
    <property type="project" value="TreeGrafter"/>
</dbReference>
<evidence type="ECO:0000259" key="14">
    <source>
        <dbReference type="PROSITE" id="PS52004"/>
    </source>
</evidence>
<dbReference type="SUPFAM" id="SSF53901">
    <property type="entry name" value="Thiolase-like"/>
    <property type="match status" value="2"/>
</dbReference>
<evidence type="ECO:0000256" key="4">
    <source>
        <dbReference type="ARBA" id="ARBA00014657"/>
    </source>
</evidence>
<evidence type="ECO:0000256" key="3">
    <source>
        <dbReference type="ARBA" id="ARBA00012356"/>
    </source>
</evidence>
<proteinExistence type="inferred from homology"/>
<dbReference type="NCBIfam" id="NF004970">
    <property type="entry name" value="PRK06333.1"/>
    <property type="match status" value="1"/>
</dbReference>
<dbReference type="PROSITE" id="PS52004">
    <property type="entry name" value="KS3_2"/>
    <property type="match status" value="1"/>
</dbReference>
<evidence type="ECO:0000256" key="1">
    <source>
        <dbReference type="ARBA" id="ARBA00005194"/>
    </source>
</evidence>
<reference evidence="15" key="1">
    <citation type="journal article" date="2020" name="mSystems">
        <title>Genome- and Community-Level Interaction Insights into Carbon Utilization and Element Cycling Functions of Hydrothermarchaeota in Hydrothermal Sediment.</title>
        <authorList>
            <person name="Zhou Z."/>
            <person name="Liu Y."/>
            <person name="Xu W."/>
            <person name="Pan J."/>
            <person name="Luo Z.H."/>
            <person name="Li M."/>
        </authorList>
    </citation>
    <scope>NUCLEOTIDE SEQUENCE [LARGE SCALE GENOMIC DNA]</scope>
    <source>
        <strain evidence="15">HyVt-115</strain>
    </source>
</reference>
<dbReference type="Gene3D" id="3.40.47.10">
    <property type="match status" value="1"/>
</dbReference>
<gene>
    <name evidence="15" type="primary">fabF</name>
    <name evidence="15" type="ORF">ENF32_05310</name>
</gene>
<keyword evidence="9 11" id="KW-0275">Fatty acid biosynthesis</keyword>
<dbReference type="AlphaFoldDB" id="A0A7C0U6R5"/>
<dbReference type="InterPro" id="IPR000794">
    <property type="entry name" value="Beta-ketoacyl_synthase"/>
</dbReference>